<evidence type="ECO:0000313" key="4">
    <source>
        <dbReference type="Proteomes" id="UP000624183"/>
    </source>
</evidence>
<reference evidence="4" key="1">
    <citation type="journal article" date="2019" name="Int. J. Syst. Evol. Microbiol.">
        <title>The Global Catalogue of Microorganisms (GCM) 10K type strain sequencing project: providing services to taxonomists for standard genome sequencing and annotation.</title>
        <authorList>
            <consortium name="The Broad Institute Genomics Platform"/>
            <consortium name="The Broad Institute Genome Sequencing Center for Infectious Disease"/>
            <person name="Wu L."/>
            <person name="Ma J."/>
        </authorList>
    </citation>
    <scope>NUCLEOTIDE SEQUENCE [LARGE SCALE GENOMIC DNA]</scope>
    <source>
        <strain evidence="4">JCM 4602</strain>
    </source>
</reference>
<protein>
    <recommendedName>
        <fullName evidence="2">4Fe-4S Wbl-type domain-containing protein</fullName>
    </recommendedName>
</protein>
<feature type="compositionally biased region" description="Basic and acidic residues" evidence="1">
    <location>
        <begin position="115"/>
        <end position="125"/>
    </location>
</feature>
<evidence type="ECO:0000256" key="1">
    <source>
        <dbReference type="SAM" id="MobiDB-lite"/>
    </source>
</evidence>
<evidence type="ECO:0000259" key="2">
    <source>
        <dbReference type="PROSITE" id="PS51674"/>
    </source>
</evidence>
<proteinExistence type="predicted"/>
<comment type="caution">
    <text evidence="3">The sequence shown here is derived from an EMBL/GenBank/DDBJ whole genome shotgun (WGS) entry which is preliminary data.</text>
</comment>
<sequence>MPGSRPGTATVVSADTRIPFPDADQPLACRTDPALFAIEDVSTTDDPRAREKATAQAKKACAGCPVAAECLKWALANPDLTPTGVWAATTKRERKRLRKQLVARLGDDWPGVVAEQDRRRREQQRTARTAPPTVRDQALARLELELVPTRPEPYNPWKQPITPQQAAANRRVLELALTGKAA</sequence>
<name>A0ABQ3CF93_9ACTN</name>
<dbReference type="PROSITE" id="PS51674">
    <property type="entry name" value="4FE4S_WBL"/>
    <property type="match status" value="1"/>
</dbReference>
<feature type="region of interest" description="Disordered" evidence="1">
    <location>
        <begin position="113"/>
        <end position="135"/>
    </location>
</feature>
<feature type="domain" description="4Fe-4S Wbl-type" evidence="2">
    <location>
        <begin position="28"/>
        <end position="96"/>
    </location>
</feature>
<evidence type="ECO:0000313" key="3">
    <source>
        <dbReference type="EMBL" id="GGZ81123.1"/>
    </source>
</evidence>
<dbReference type="Proteomes" id="UP000624183">
    <property type="component" value="Unassembled WGS sequence"/>
</dbReference>
<organism evidence="3 4">
    <name type="scientific">Streptomyces rubiginosohelvolus</name>
    <dbReference type="NCBI Taxonomy" id="67362"/>
    <lineage>
        <taxon>Bacteria</taxon>
        <taxon>Bacillati</taxon>
        <taxon>Actinomycetota</taxon>
        <taxon>Actinomycetes</taxon>
        <taxon>Kitasatosporales</taxon>
        <taxon>Streptomycetaceae</taxon>
        <taxon>Streptomyces</taxon>
    </lineage>
</organism>
<gene>
    <name evidence="3" type="ORF">GCM10010328_64590</name>
</gene>
<dbReference type="EMBL" id="BMUW01000023">
    <property type="protein sequence ID" value="GGZ81123.1"/>
    <property type="molecule type" value="Genomic_DNA"/>
</dbReference>
<accession>A0ABQ3CF93</accession>
<dbReference type="InterPro" id="IPR034768">
    <property type="entry name" value="4FE4S_WBL"/>
</dbReference>
<keyword evidence="4" id="KW-1185">Reference proteome</keyword>
<dbReference type="Pfam" id="PF02467">
    <property type="entry name" value="Whib"/>
    <property type="match status" value="1"/>
</dbReference>